<dbReference type="EMBL" id="BPVZ01000053">
    <property type="protein sequence ID" value="GKV19776.1"/>
    <property type="molecule type" value="Genomic_DNA"/>
</dbReference>
<keyword evidence="1" id="KW-0812">Transmembrane</keyword>
<organism evidence="2 3">
    <name type="scientific">Rubroshorea leprosula</name>
    <dbReference type="NCBI Taxonomy" id="152421"/>
    <lineage>
        <taxon>Eukaryota</taxon>
        <taxon>Viridiplantae</taxon>
        <taxon>Streptophyta</taxon>
        <taxon>Embryophyta</taxon>
        <taxon>Tracheophyta</taxon>
        <taxon>Spermatophyta</taxon>
        <taxon>Magnoliopsida</taxon>
        <taxon>eudicotyledons</taxon>
        <taxon>Gunneridae</taxon>
        <taxon>Pentapetalae</taxon>
        <taxon>rosids</taxon>
        <taxon>malvids</taxon>
        <taxon>Malvales</taxon>
        <taxon>Dipterocarpaceae</taxon>
        <taxon>Rubroshorea</taxon>
    </lineage>
</organism>
<comment type="caution">
    <text evidence="2">The sequence shown here is derived from an EMBL/GenBank/DDBJ whole genome shotgun (WGS) entry which is preliminary data.</text>
</comment>
<evidence type="ECO:0000313" key="2">
    <source>
        <dbReference type="EMBL" id="GKV19776.1"/>
    </source>
</evidence>
<keyword evidence="1" id="KW-0472">Membrane</keyword>
<evidence type="ECO:0000256" key="1">
    <source>
        <dbReference type="SAM" id="Phobius"/>
    </source>
</evidence>
<proteinExistence type="predicted"/>
<sequence length="207" mass="23092">MGSVQILNPAVSLVSVSQSRKKILRFGSNGCTRYFPSKRFKICCAVGEDNEQNKGEEPPESLFMQELRKRGMTPASLLEDAKRGNYGLDEEMKVGEEGGSFSKRNAVSTDYERNLSNQREQSMQLNSEGLEGLIPRAKLLLSLGGTFFLAFWPLILLTVAFFSATYLYFGSSFIHDGNNMPSTPPQYVDPYALLEDERISPTAPRVD</sequence>
<protein>
    <recommendedName>
        <fullName evidence="4">Tubulin alpha-6 chain</fullName>
    </recommendedName>
</protein>
<name>A0AAV5K4I2_9ROSI</name>
<dbReference type="AlphaFoldDB" id="A0AAV5K4I2"/>
<reference evidence="2 3" key="1">
    <citation type="journal article" date="2021" name="Commun. Biol.">
        <title>The genome of Shorea leprosula (Dipterocarpaceae) highlights the ecological relevance of drought in aseasonal tropical rainforests.</title>
        <authorList>
            <person name="Ng K.K.S."/>
            <person name="Kobayashi M.J."/>
            <person name="Fawcett J.A."/>
            <person name="Hatakeyama M."/>
            <person name="Paape T."/>
            <person name="Ng C.H."/>
            <person name="Ang C.C."/>
            <person name="Tnah L.H."/>
            <person name="Lee C.T."/>
            <person name="Nishiyama T."/>
            <person name="Sese J."/>
            <person name="O'Brien M.J."/>
            <person name="Copetti D."/>
            <person name="Mohd Noor M.I."/>
            <person name="Ong R.C."/>
            <person name="Putra M."/>
            <person name="Sireger I.Z."/>
            <person name="Indrioko S."/>
            <person name="Kosugi Y."/>
            <person name="Izuno A."/>
            <person name="Isagi Y."/>
            <person name="Lee S.L."/>
            <person name="Shimizu K.K."/>
        </authorList>
    </citation>
    <scope>NUCLEOTIDE SEQUENCE [LARGE SCALE GENOMIC DNA]</scope>
    <source>
        <strain evidence="2">214</strain>
    </source>
</reference>
<keyword evidence="1" id="KW-1133">Transmembrane helix</keyword>
<dbReference type="PANTHER" id="PTHR35699:SF1">
    <property type="entry name" value="F2J10.10 PROTEIN"/>
    <property type="match status" value="1"/>
</dbReference>
<keyword evidence="3" id="KW-1185">Reference proteome</keyword>
<gene>
    <name evidence="2" type="ORF">SLEP1_g29995</name>
</gene>
<evidence type="ECO:0008006" key="4">
    <source>
        <dbReference type="Google" id="ProtNLM"/>
    </source>
</evidence>
<feature type="transmembrane region" description="Helical" evidence="1">
    <location>
        <begin position="139"/>
        <end position="169"/>
    </location>
</feature>
<accession>A0AAV5K4I2</accession>
<evidence type="ECO:0000313" key="3">
    <source>
        <dbReference type="Proteomes" id="UP001054252"/>
    </source>
</evidence>
<dbReference type="PANTHER" id="PTHR35699">
    <property type="entry name" value="F2J10.10 PROTEIN"/>
    <property type="match status" value="1"/>
</dbReference>
<dbReference type="Proteomes" id="UP001054252">
    <property type="component" value="Unassembled WGS sequence"/>
</dbReference>